<dbReference type="Pfam" id="PF07963">
    <property type="entry name" value="N_methyl"/>
    <property type="match status" value="1"/>
</dbReference>
<sequence>MEFLVFNFLKRLTKGLKMSSQQLSKKQSGFSLVEMLIGLTIVGGVFAILYNFGRMNAQRVSSESITACEQIARSSLDNLRSFGLERTSANINREANLIGPPDGTKVNSTVIRTEDAWGVTDPSRILLDRNTPPNQPSTSNFHLNTIGTMSTLAKLYSTNPTYCSGSVPYPGNLLVQGGIANGGNDRFQSVNTTLKIQSYQLSTGQIGCHPFYPVPASADASPTAGGTVRLPPEASSDYGFWVTVNTSYAEANGKTGSCTASSLFQYPAKRRPSSSSPSGFMTASDPGGPGVCKPTMTGTTTTIYMPAQSEGKDWVMVCQDASYSSPLSGPSCSGRVSQEPFTVANNAWVDCRQVTLCNEPAANNSVWVSPNEVRVFHSKLKWGCHPRMNVRVVDSAQNLVGSQITITDPNIDSWWSQGPGCHGPNRCGHTWCDSEPYCPPIDPTPPCSGWWCGWYGGGDGGGWSGGGGDGGDGHDGGDGSGGGSDGCD</sequence>
<dbReference type="AlphaFoldDB" id="A0A150WH03"/>
<keyword evidence="2" id="KW-1133">Transmembrane helix</keyword>
<feature type="region of interest" description="Disordered" evidence="1">
    <location>
        <begin position="463"/>
        <end position="488"/>
    </location>
</feature>
<keyword evidence="2" id="KW-0472">Membrane</keyword>
<evidence type="ECO:0000256" key="1">
    <source>
        <dbReference type="SAM" id="MobiDB-lite"/>
    </source>
</evidence>
<evidence type="ECO:0000256" key="2">
    <source>
        <dbReference type="SAM" id="Phobius"/>
    </source>
</evidence>
<dbReference type="InterPro" id="IPR012902">
    <property type="entry name" value="N_methyl_site"/>
</dbReference>
<proteinExistence type="predicted"/>
<dbReference type="EMBL" id="LUKE01000005">
    <property type="protein sequence ID" value="KYG62371.1"/>
    <property type="molecule type" value="Genomic_DNA"/>
</dbReference>
<feature type="compositionally biased region" description="Gly residues" evidence="1">
    <location>
        <begin position="478"/>
        <end position="488"/>
    </location>
</feature>
<feature type="transmembrane region" description="Helical" evidence="2">
    <location>
        <begin position="30"/>
        <end position="52"/>
    </location>
</feature>
<evidence type="ECO:0000313" key="4">
    <source>
        <dbReference type="Proteomes" id="UP000075320"/>
    </source>
</evidence>
<evidence type="ECO:0000313" key="3">
    <source>
        <dbReference type="EMBL" id="KYG62371.1"/>
    </source>
</evidence>
<accession>A0A150WH03</accession>
<keyword evidence="4" id="KW-1185">Reference proteome</keyword>
<protein>
    <submittedName>
        <fullName evidence="3">Uncharacterized protein</fullName>
    </submittedName>
</protein>
<keyword evidence="2" id="KW-0812">Transmembrane</keyword>
<feature type="region of interest" description="Disordered" evidence="1">
    <location>
        <begin position="270"/>
        <end position="291"/>
    </location>
</feature>
<gene>
    <name evidence="3" type="ORF">AZI86_16165</name>
</gene>
<comment type="caution">
    <text evidence="3">The sequence shown here is derived from an EMBL/GenBank/DDBJ whole genome shotgun (WGS) entry which is preliminary data.</text>
</comment>
<organism evidence="3 4">
    <name type="scientific">Bdellovibrio bacteriovorus</name>
    <dbReference type="NCBI Taxonomy" id="959"/>
    <lineage>
        <taxon>Bacteria</taxon>
        <taxon>Pseudomonadati</taxon>
        <taxon>Bdellovibrionota</taxon>
        <taxon>Bdellovibrionia</taxon>
        <taxon>Bdellovibrionales</taxon>
        <taxon>Pseudobdellovibrionaceae</taxon>
        <taxon>Bdellovibrio</taxon>
    </lineage>
</organism>
<dbReference type="NCBIfam" id="TIGR02532">
    <property type="entry name" value="IV_pilin_GFxxxE"/>
    <property type="match status" value="1"/>
</dbReference>
<name>A0A150WH03_BDEBC</name>
<dbReference type="PROSITE" id="PS00409">
    <property type="entry name" value="PROKAR_NTER_METHYL"/>
    <property type="match status" value="1"/>
</dbReference>
<reference evidence="3 4" key="1">
    <citation type="submission" date="2016-03" db="EMBL/GenBank/DDBJ databases">
        <authorList>
            <person name="Ploux O."/>
        </authorList>
    </citation>
    <scope>NUCLEOTIDE SEQUENCE [LARGE SCALE GENOMIC DNA]</scope>
    <source>
        <strain evidence="3 4">R0</strain>
    </source>
</reference>
<dbReference type="Proteomes" id="UP000075320">
    <property type="component" value="Unassembled WGS sequence"/>
</dbReference>